<dbReference type="InterPro" id="IPR016162">
    <property type="entry name" value="Ald_DH_N"/>
</dbReference>
<dbReference type="CDD" id="cd07100">
    <property type="entry name" value="ALDH_SSADH1_GabD1"/>
    <property type="match status" value="1"/>
</dbReference>
<keyword evidence="3 5" id="KW-0560">Oxidoreductase</keyword>
<reference evidence="5 6" key="1">
    <citation type="submission" date="2016-12" db="EMBL/GenBank/DDBJ databases">
        <authorList>
            <person name="Song W.-J."/>
            <person name="Kurnit D.M."/>
        </authorList>
    </citation>
    <scope>NUCLEOTIDE SEQUENCE [LARGE SCALE GENOMIC DNA]</scope>
    <source>
        <strain evidence="5 6">DSM 30827</strain>
    </source>
</reference>
<protein>
    <submittedName>
        <fullName evidence="5">Succinate-semialdehyde dehydrogenase [NADP(+)] 1</fullName>
        <ecNumber evidence="5">1.2.1.79</ecNumber>
    </submittedName>
</protein>
<dbReference type="Gene3D" id="3.40.605.10">
    <property type="entry name" value="Aldehyde Dehydrogenase, Chain A, domain 1"/>
    <property type="match status" value="1"/>
</dbReference>
<dbReference type="EC" id="1.2.1.79" evidence="5"/>
<evidence type="ECO:0000256" key="3">
    <source>
        <dbReference type="ARBA" id="ARBA00023002"/>
    </source>
</evidence>
<feature type="domain" description="Aldehyde dehydrogenase" evidence="4">
    <location>
        <begin position="5"/>
        <end position="455"/>
    </location>
</feature>
<proteinExistence type="inferred from homology"/>
<dbReference type="GO" id="GO:0036243">
    <property type="term" value="F:succinate-semialdehyde dehydrogenase (NADP+) activity"/>
    <property type="evidence" value="ECO:0007669"/>
    <property type="project" value="UniProtKB-EC"/>
</dbReference>
<dbReference type="Gene3D" id="3.40.309.10">
    <property type="entry name" value="Aldehyde Dehydrogenase, Chain A, domain 2"/>
    <property type="match status" value="1"/>
</dbReference>
<dbReference type="SUPFAM" id="SSF53720">
    <property type="entry name" value="ALDH-like"/>
    <property type="match status" value="1"/>
</dbReference>
<dbReference type="OrthoDB" id="6882680at2"/>
<dbReference type="GO" id="GO:0004777">
    <property type="term" value="F:succinate-semialdehyde dehydrogenase (NAD+) activity"/>
    <property type="evidence" value="ECO:0007669"/>
    <property type="project" value="TreeGrafter"/>
</dbReference>
<gene>
    <name evidence="5" type="primary">gabD3</name>
    <name evidence="5" type="ORF">CGLAU_09005</name>
</gene>
<organism evidence="5 6">
    <name type="scientific">Corynebacterium glaucum</name>
    <dbReference type="NCBI Taxonomy" id="187491"/>
    <lineage>
        <taxon>Bacteria</taxon>
        <taxon>Bacillati</taxon>
        <taxon>Actinomycetota</taxon>
        <taxon>Actinomycetes</taxon>
        <taxon>Mycobacteriales</taxon>
        <taxon>Corynebacteriaceae</taxon>
        <taxon>Corynebacterium</taxon>
    </lineage>
</organism>
<dbReference type="InterPro" id="IPR016163">
    <property type="entry name" value="Ald_DH_C"/>
</dbReference>
<dbReference type="InterPro" id="IPR047110">
    <property type="entry name" value="GABD/Sad-like"/>
</dbReference>
<dbReference type="KEGG" id="cgv:CGLAU_09005"/>
<dbReference type="Pfam" id="PF00171">
    <property type="entry name" value="Aldedh"/>
    <property type="match status" value="1"/>
</dbReference>
<dbReference type="RefSeq" id="WP_095660395.1">
    <property type="nucleotide sequence ID" value="NZ_CP019688.1"/>
</dbReference>
<dbReference type="FunFam" id="3.40.605.10:FF:000012">
    <property type="entry name" value="NAD-dependent succinate-semialdehyde dehydrogenase"/>
    <property type="match status" value="1"/>
</dbReference>
<comment type="similarity">
    <text evidence="1">Belongs to the aldehyde dehydrogenase family.</text>
</comment>
<keyword evidence="6" id="KW-1185">Reference proteome</keyword>
<accession>A0A1Q2HY41</accession>
<name>A0A1Q2HY41_9CORY</name>
<evidence type="ECO:0000256" key="1">
    <source>
        <dbReference type="ARBA" id="ARBA00009986"/>
    </source>
</evidence>
<dbReference type="Proteomes" id="UP000217209">
    <property type="component" value="Chromosome"/>
</dbReference>
<dbReference type="AlphaFoldDB" id="A0A1Q2HY41"/>
<dbReference type="InterPro" id="IPR015590">
    <property type="entry name" value="Aldehyde_DH_dom"/>
</dbReference>
<evidence type="ECO:0000313" key="6">
    <source>
        <dbReference type="Proteomes" id="UP000217209"/>
    </source>
</evidence>
<dbReference type="InterPro" id="IPR016161">
    <property type="entry name" value="Ald_DH/histidinol_DH"/>
</dbReference>
<keyword evidence="2" id="KW-0521">NADP</keyword>
<dbReference type="PANTHER" id="PTHR43217">
    <property type="entry name" value="SUCCINATE SEMIALDEHYDE DEHYDROGENASE [NAD(P)+] SAD"/>
    <property type="match status" value="1"/>
</dbReference>
<dbReference type="EMBL" id="CP019688">
    <property type="protein sequence ID" value="AQQ15754.1"/>
    <property type="molecule type" value="Genomic_DNA"/>
</dbReference>
<dbReference type="GO" id="GO:0004030">
    <property type="term" value="F:aldehyde dehydrogenase [NAD(P)+] activity"/>
    <property type="evidence" value="ECO:0007669"/>
    <property type="project" value="InterPro"/>
</dbReference>
<evidence type="ECO:0000313" key="5">
    <source>
        <dbReference type="EMBL" id="AQQ15754.1"/>
    </source>
</evidence>
<dbReference type="InterPro" id="IPR044148">
    <property type="entry name" value="ALDH_GabD1-like"/>
</dbReference>
<evidence type="ECO:0000256" key="2">
    <source>
        <dbReference type="ARBA" id="ARBA00022857"/>
    </source>
</evidence>
<dbReference type="PANTHER" id="PTHR43217:SF2">
    <property type="entry name" value="SUCCINATE-SEMIALDEHYDE DEHYDROGENASE [NADP(+)]"/>
    <property type="match status" value="1"/>
</dbReference>
<sequence length="461" mass="50311">MSNPYRVQNPKTNTVIETFDFISDDDLESALATAHDAFKEWRELSYDNRAEKLRKAAQIFDERRDTLTRIIAEEMGKSIKEGDGEVDDVVEIFNYYADNGAEFGADQEIPNNQDGTAILRKVPLGVIVGIMPWNFPYYQVARFAAPALMAGNTVMVKHAEICPRSSQQIQDILEEAGFPKGAFTNLYASHDQIATLIEDSRVQGVSLTGSERAGRQIASQAGQALKKCVLELGGTDAYVVLDASDVKEAAQTAWNKRIGNTGQACTSNKRIIVMEDIHDEFVQELISLADAYVKGDPLNPGEAGEHEYFPLSSRDAAEKLAQQVKLAVDAGATLHTGGELDTEGAYFSPAVMTGIPVGSDSFYEEFFGPVVTVWKASSEEEAIELANDSLYGLGGAVMSEDEERAKKVANRIDTGMIHVNIPQARGAELPFGGVKNSGMGRELGPLGMDEFVNVQRYFVAD</sequence>
<evidence type="ECO:0000259" key="4">
    <source>
        <dbReference type="Pfam" id="PF00171"/>
    </source>
</evidence>